<dbReference type="VEuPathDB" id="CryptoDB:Cvel_7637"/>
<proteinExistence type="predicted"/>
<feature type="region of interest" description="Disordered" evidence="1">
    <location>
        <begin position="538"/>
        <end position="561"/>
    </location>
</feature>
<evidence type="ECO:0008006" key="3">
    <source>
        <dbReference type="Google" id="ProtNLM"/>
    </source>
</evidence>
<evidence type="ECO:0000313" key="2">
    <source>
        <dbReference type="EMBL" id="CEM45756.1"/>
    </source>
</evidence>
<evidence type="ECO:0000256" key="1">
    <source>
        <dbReference type="SAM" id="MobiDB-lite"/>
    </source>
</evidence>
<name>A0A0G4HNK4_9ALVE</name>
<protein>
    <recommendedName>
        <fullName evidence="3">FAST kinase leucine-rich domain-containing protein</fullName>
    </recommendedName>
</protein>
<sequence length="588" mass="64547">MLCLRTVLGQQVLRRSGRFRAARRPSSATLSTSTSTDLDFFNPYVDLPRTDAQSFLKALSDLQWAPRQDAELVKLMSQRFYATADDFFPPEIIRVLHSFAHISYSDAPLLAGVVGRIQDLLLAPSPRRLSCLLGLFAQLHISHPAAVNPVLEWVPRKVPEFLEEIPCVLRSLSALHVHERNLIEPLALQAALHSERMKADFVWAFEAAARHGVEVGEETMEEGVKAVKRFGTSREGAMSHKVALLAACARTGLTEEAKTVRASVLEAIGDTRKGGGAASNLKSTRRALSVLSTMASVRLPDREIMDCAMGACEKALDYSVPSLSLQGSVHGGGSGEDGGIISVEALSRACLHLALLDYDPRTLVQKFFCRSSSPHFHSLNLTEPASLVDLLYAFALVLYKGGRGIIEQTEYDKWLRAVLPPALSCWRRVSIQKRRQMAQALVVLREGGKLGSLLGGDEEMKEALEDFWSLNVSEGEGTGLPPLAPPGFVWEEGIDVRSLVPTAVFQLSESHPFSQEGKRGAREEPQLLLFGGVEDEYVAGDPTQKNRKKEGADRVESNDNPAATAEFRLQIACTAIQTGKRPQINWIY</sequence>
<gene>
    <name evidence="2" type="ORF">Cvel_7637</name>
</gene>
<accession>A0A0G4HNK4</accession>
<reference evidence="2" key="1">
    <citation type="submission" date="2014-11" db="EMBL/GenBank/DDBJ databases">
        <authorList>
            <person name="Otto D Thomas"/>
            <person name="Naeem Raeece"/>
        </authorList>
    </citation>
    <scope>NUCLEOTIDE SEQUENCE</scope>
</reference>
<dbReference type="EMBL" id="CDMZ01003269">
    <property type="protein sequence ID" value="CEM45756.1"/>
    <property type="molecule type" value="Genomic_DNA"/>
</dbReference>
<dbReference type="AlphaFoldDB" id="A0A0G4HNK4"/>
<organism evidence="2">
    <name type="scientific">Chromera velia CCMP2878</name>
    <dbReference type="NCBI Taxonomy" id="1169474"/>
    <lineage>
        <taxon>Eukaryota</taxon>
        <taxon>Sar</taxon>
        <taxon>Alveolata</taxon>
        <taxon>Colpodellida</taxon>
        <taxon>Chromeraceae</taxon>
        <taxon>Chromera</taxon>
    </lineage>
</organism>